<evidence type="ECO:0000259" key="3">
    <source>
        <dbReference type="Pfam" id="PF10650"/>
    </source>
</evidence>
<feature type="region of interest" description="Disordered" evidence="2">
    <location>
        <begin position="71"/>
        <end position="96"/>
    </location>
</feature>
<evidence type="ECO:0000256" key="1">
    <source>
        <dbReference type="SAM" id="Coils"/>
    </source>
</evidence>
<feature type="region of interest" description="Disordered" evidence="2">
    <location>
        <begin position="354"/>
        <end position="403"/>
    </location>
</feature>
<feature type="compositionally biased region" description="Basic and acidic residues" evidence="2">
    <location>
        <begin position="30"/>
        <end position="41"/>
    </location>
</feature>
<feature type="region of interest" description="Disordered" evidence="2">
    <location>
        <begin position="829"/>
        <end position="854"/>
    </location>
</feature>
<dbReference type="EMBL" id="JANAVB010019798">
    <property type="protein sequence ID" value="KAJ6827973.1"/>
    <property type="molecule type" value="Genomic_DNA"/>
</dbReference>
<feature type="compositionally biased region" description="Polar residues" evidence="2">
    <location>
        <begin position="272"/>
        <end position="290"/>
    </location>
</feature>
<feature type="region of interest" description="Disordered" evidence="2">
    <location>
        <begin position="1"/>
        <end position="54"/>
    </location>
</feature>
<feature type="region of interest" description="Disordered" evidence="2">
    <location>
        <begin position="269"/>
        <end position="294"/>
    </location>
</feature>
<organism evidence="4 5">
    <name type="scientific">Iris pallida</name>
    <name type="common">Sweet iris</name>
    <dbReference type="NCBI Taxonomy" id="29817"/>
    <lineage>
        <taxon>Eukaryota</taxon>
        <taxon>Viridiplantae</taxon>
        <taxon>Streptophyta</taxon>
        <taxon>Embryophyta</taxon>
        <taxon>Tracheophyta</taxon>
        <taxon>Spermatophyta</taxon>
        <taxon>Magnoliopsida</taxon>
        <taxon>Liliopsida</taxon>
        <taxon>Asparagales</taxon>
        <taxon>Iridaceae</taxon>
        <taxon>Iridoideae</taxon>
        <taxon>Irideae</taxon>
        <taxon>Iris</taxon>
    </lineage>
</organism>
<proteinExistence type="predicted"/>
<dbReference type="GO" id="GO:0005634">
    <property type="term" value="C:nucleus"/>
    <property type="evidence" value="ECO:0007669"/>
    <property type="project" value="TreeGrafter"/>
</dbReference>
<gene>
    <name evidence="4" type="ORF">M6B38_364385</name>
</gene>
<feature type="domain" description="Putative zinc-finger" evidence="3">
    <location>
        <begin position="905"/>
        <end position="925"/>
    </location>
</feature>
<feature type="region of interest" description="Disordered" evidence="2">
    <location>
        <begin position="139"/>
        <end position="214"/>
    </location>
</feature>
<dbReference type="PANTHER" id="PTHR21563">
    <property type="entry name" value="ZINC FINGER C3H1 DOMAIN-CONTAINING PROTEIN"/>
    <property type="match status" value="1"/>
</dbReference>
<feature type="compositionally biased region" description="Low complexity" evidence="2">
    <location>
        <begin position="15"/>
        <end position="29"/>
    </location>
</feature>
<dbReference type="Proteomes" id="UP001140949">
    <property type="component" value="Unassembled WGS sequence"/>
</dbReference>
<reference evidence="4" key="2">
    <citation type="submission" date="2023-04" db="EMBL/GenBank/DDBJ databases">
        <authorList>
            <person name="Bruccoleri R.E."/>
            <person name="Oakeley E.J."/>
            <person name="Faust A.-M."/>
            <person name="Dessus-Babus S."/>
            <person name="Altorfer M."/>
            <person name="Burckhardt D."/>
            <person name="Oertli M."/>
            <person name="Naumann U."/>
            <person name="Petersen F."/>
            <person name="Wong J."/>
        </authorList>
    </citation>
    <scope>NUCLEOTIDE SEQUENCE</scope>
    <source>
        <strain evidence="4">GSM-AAB239-AS_SAM_17_03QT</strain>
        <tissue evidence="4">Leaf</tissue>
    </source>
</reference>
<evidence type="ECO:0000313" key="5">
    <source>
        <dbReference type="Proteomes" id="UP001140949"/>
    </source>
</evidence>
<evidence type="ECO:0000256" key="2">
    <source>
        <dbReference type="SAM" id="MobiDB-lite"/>
    </source>
</evidence>
<feature type="compositionally biased region" description="Polar residues" evidence="2">
    <location>
        <begin position="832"/>
        <end position="842"/>
    </location>
</feature>
<keyword evidence="5" id="KW-1185">Reference proteome</keyword>
<feature type="compositionally biased region" description="Basic and acidic residues" evidence="2">
    <location>
        <begin position="144"/>
        <end position="165"/>
    </location>
</feature>
<feature type="coiled-coil region" evidence="1">
    <location>
        <begin position="588"/>
        <end position="636"/>
    </location>
</feature>
<feature type="compositionally biased region" description="Polar residues" evidence="2">
    <location>
        <begin position="166"/>
        <end position="191"/>
    </location>
</feature>
<name>A0AAX6GHI1_IRIPA</name>
<reference evidence="4" key="1">
    <citation type="journal article" date="2023" name="GigaByte">
        <title>Genome assembly of the bearded iris, Iris pallida Lam.</title>
        <authorList>
            <person name="Bruccoleri R.E."/>
            <person name="Oakeley E.J."/>
            <person name="Faust A.M.E."/>
            <person name="Altorfer M."/>
            <person name="Dessus-Babus S."/>
            <person name="Burckhardt D."/>
            <person name="Oertli M."/>
            <person name="Naumann U."/>
            <person name="Petersen F."/>
            <person name="Wong J."/>
        </authorList>
    </citation>
    <scope>NUCLEOTIDE SEQUENCE</scope>
    <source>
        <strain evidence="4">GSM-AAB239-AS_SAM_17_03QT</strain>
    </source>
</reference>
<dbReference type="InterPro" id="IPR039278">
    <property type="entry name" value="Red1"/>
</dbReference>
<sequence>MEEEIDELRAKVIASMPSSTNPNFSNTNPKPDESPKSKEDGEISSGDDAPRGLATCSIVQPNTTTLSEHFQSGALSNHPQRIKPVKPPLVSSSSTVNVHPRISVSRNYNKHLKRKKIPFNGLSPNLSWHARGSDDNLVISFSDDESRSSSEESTPKKSVNRKDNTARQNNEVPSSSMQIQSGRLQGWPNRTKTVRKKESANPAPFPSRGANFRHSVPSAEKHNITPRHYPVIKMSGRQEHGLVRGADAANHTVESLRNEIALRENKLKVHSKSTPQSYVRNAGPYSNNHGSHGMKPEIEVANTKRSESITAIGLATNVASIRRPVSFTAIRQTDSVGSIGLAPNEQVTKRLKLDEHFNNKPSTVASDRSAHEYSRQAMQNNDSGTERDMGCLKGGSDTGTSAPASCEVSLKEAEDDEGLIPASETMSAPLGYFEVQTEQERYKMLVADVSGSSDKSDKRDMAVDPAAIVDQKSYLSQMATNVHDEAPRQSDMSPPTILRAESVRHSIMSRQIDVPNLFPSKVPCEHSIERNQQIITSCGAREPLETSNHTSDKRSVELPGGKSCNNETMGLLNYSSPINISGEANMNLQSLVELEELQDKELEEAQELRRRCELEERNALKAYRKAQRALVEANERCSLLYRKRELFSAQLRALLMDVSSSLCPSSWQSHQGTVSEALKDVPDSSFNLLPSLGHHLPSGQTLDQLGYESNTGCADGPRNTSLKQMNRQELLSGQCSEHDASSSDHRDYGALDGVHTPAHDPNISVDDKFPFDTPVESRLECDVRDEHCGHRRNGLNAETERLTSVENAQNYELLEASLRSKLVARLHRRMPSKSNEVSSTGHRIQRGSEKNSNIKSALLLDQQTQERDKAYIDKPGDGGFNIRSAESGEMTPIDSDLAIDPFLPFCMFELRGKCNNEECCFQHLKSCTMRNLKHNEHSNNSCSGVFHLPTDSQSSQSLAVGKKYYTVGSPHALSHHMPTYYIGSNLIKVDPNLSQSILARSVWQYWQSGFCASFSVPFSVHRILPAEAPFIQTGNYPVGDDYNWNRLSLYYETLDGRMKQFVQALPEPEQSLEMALSLFDVNVYKPQRKKALSLLSRAIEADPTCVVLWVVYLHIYYAQERSIGKDDMFFHAVQHNEGSYELWLLYINSRMQLSDRLEAYEYALTTFCHKENPFDKERRYTSACILDIFLQMIDFLCMSGDVEKAIWRVSELLETSGDTLLLNIHSCLIVSDRCIFWFCCIYLAVYRKLPKLVVQQFEFEKDLPFGVEWPSANLTIQRKDNALDLMKLAVNMLDIDVNPHEEDPAALRSLQFLAVSHIKCVTALEGSHRSADLLANYLKLYPTCIELVLISSRLHENLNGDAMFRDFEESLSNWPKGTPGSQCLWNQYAKHTLAYGKTDIAENLMTRWYKCFCEEKEGCDCLEDRKGSSSYCFDSLTNSAGGISCLKKDDIFGLLNLSIKRLLEKDVGEARLATDKALKLASPEDYKHTVREHAACTFTNGFNCQINASFGAVLDLLNCYMADVRATPFLEPLSRKFYRNIKKPRVRHFINNMLGPVSRDFTLMNSVLEVCYGPSLLPGRLDDLRSFVDFVESLMEITPANYYLALSVYRITSTDFQDARVSAKAIRFWASSLLINSIFQAVPVAPENVWLEAAAYLTRDSEIFDISLRFHQQAISVYPFSIKLWQSFLFLSKKMGDADKIVENARERGIQLSQVPD</sequence>
<dbReference type="SUPFAM" id="SSF48452">
    <property type="entry name" value="TPR-like"/>
    <property type="match status" value="1"/>
</dbReference>
<accession>A0AAX6GHI1</accession>
<keyword evidence="1" id="KW-0175">Coiled coil</keyword>
<dbReference type="PANTHER" id="PTHR21563:SF3">
    <property type="entry name" value="ZINC FINGER C3H1 DOMAIN-CONTAINING PROTEIN"/>
    <property type="match status" value="1"/>
</dbReference>
<dbReference type="InterPro" id="IPR011990">
    <property type="entry name" value="TPR-like_helical_dom_sf"/>
</dbReference>
<dbReference type="InterPro" id="IPR019607">
    <property type="entry name" value="Putative_zinc-finger_domain"/>
</dbReference>
<evidence type="ECO:0000313" key="4">
    <source>
        <dbReference type="EMBL" id="KAJ6827973.1"/>
    </source>
</evidence>
<protein>
    <recommendedName>
        <fullName evidence="3">Putative zinc-finger domain-containing protein</fullName>
    </recommendedName>
</protein>
<feature type="region of interest" description="Disordered" evidence="2">
    <location>
        <begin position="543"/>
        <end position="562"/>
    </location>
</feature>
<dbReference type="Pfam" id="PF10650">
    <property type="entry name" value="zf-C3H1"/>
    <property type="match status" value="1"/>
</dbReference>
<dbReference type="GO" id="GO:0000178">
    <property type="term" value="C:exosome (RNase complex)"/>
    <property type="evidence" value="ECO:0007669"/>
    <property type="project" value="TreeGrafter"/>
</dbReference>
<comment type="caution">
    <text evidence="4">The sequence shown here is derived from an EMBL/GenBank/DDBJ whole genome shotgun (WGS) entry which is preliminary data.</text>
</comment>